<protein>
    <submittedName>
        <fullName evidence="4 5">Secreted protein</fullName>
    </submittedName>
</protein>
<dbReference type="AlphaFoldDB" id="A0A0N4XIT8"/>
<reference evidence="4 5" key="1">
    <citation type="submission" date="2017-02" db="UniProtKB">
        <authorList>
            <consortium name="WormBaseParasite"/>
        </authorList>
    </citation>
    <scope>IDENTIFICATION</scope>
</reference>
<proteinExistence type="predicted"/>
<dbReference type="Proteomes" id="UP000271162">
    <property type="component" value="Unassembled WGS sequence"/>
</dbReference>
<keyword evidence="3" id="KW-1185">Reference proteome</keyword>
<gene>
    <name evidence="1" type="ORF">NBR_LOCUS2326</name>
    <name evidence="2" type="ORF">NBR_LOCUS2441</name>
</gene>
<reference evidence="1 3" key="2">
    <citation type="submission" date="2018-11" db="EMBL/GenBank/DDBJ databases">
        <authorList>
            <consortium name="Pathogen Informatics"/>
        </authorList>
    </citation>
    <scope>NUCLEOTIDE SEQUENCE [LARGE SCALE GENOMIC DNA]</scope>
</reference>
<accession>A0A0N4XIT8</accession>
<evidence type="ECO:0000313" key="3">
    <source>
        <dbReference type="Proteomes" id="UP000271162"/>
    </source>
</evidence>
<dbReference type="EMBL" id="UYSL01002571">
    <property type="protein sequence ID" value="VDL65915.1"/>
    <property type="molecule type" value="Genomic_DNA"/>
</dbReference>
<dbReference type="WBParaSite" id="NBR_0000244001-mRNA-1">
    <property type="protein sequence ID" value="NBR_0000244001-mRNA-1"/>
    <property type="gene ID" value="NBR_0000244001"/>
</dbReference>
<dbReference type="EMBL" id="UYSL01002788">
    <property type="protein sequence ID" value="VDL66030.1"/>
    <property type="molecule type" value="Genomic_DNA"/>
</dbReference>
<organism evidence="5">
    <name type="scientific">Nippostrongylus brasiliensis</name>
    <name type="common">Rat hookworm</name>
    <dbReference type="NCBI Taxonomy" id="27835"/>
    <lineage>
        <taxon>Eukaryota</taxon>
        <taxon>Metazoa</taxon>
        <taxon>Ecdysozoa</taxon>
        <taxon>Nematoda</taxon>
        <taxon>Chromadorea</taxon>
        <taxon>Rhabditida</taxon>
        <taxon>Rhabditina</taxon>
        <taxon>Rhabditomorpha</taxon>
        <taxon>Strongyloidea</taxon>
        <taxon>Heligmosomidae</taxon>
        <taxon>Nippostrongylus</taxon>
    </lineage>
</organism>
<evidence type="ECO:0000313" key="2">
    <source>
        <dbReference type="EMBL" id="VDL66030.1"/>
    </source>
</evidence>
<evidence type="ECO:0000313" key="1">
    <source>
        <dbReference type="EMBL" id="VDL65915.1"/>
    </source>
</evidence>
<name>A0A0N4XIT8_NIPBR</name>
<evidence type="ECO:0000313" key="5">
    <source>
        <dbReference type="WBParaSite" id="NBR_0000244001-mRNA-1"/>
    </source>
</evidence>
<dbReference type="WBParaSite" id="NBR_0000232501-mRNA-1">
    <property type="protein sequence ID" value="NBR_0000232501-mRNA-1"/>
    <property type="gene ID" value="NBR_0000232501"/>
</dbReference>
<evidence type="ECO:0000313" key="4">
    <source>
        <dbReference type="WBParaSite" id="NBR_0000232501-mRNA-1"/>
    </source>
</evidence>
<sequence length="90" mass="10005">MLWIKSACYVMRCSLTKSQIFELTAAQTASATTSSAHVLLCLAPKIAWSVTDNSSNVADLEPPSDYITTSKNKADSMHHFYEIVHSQRRV</sequence>